<dbReference type="KEGG" id="vg:19527199"/>
<evidence type="ECO:0000313" key="3">
    <source>
        <dbReference type="Proteomes" id="UP000019737"/>
    </source>
</evidence>
<keyword evidence="3" id="KW-1185">Reference proteome</keyword>
<evidence type="ECO:0000313" key="2">
    <source>
        <dbReference type="EMBL" id="AHN84030.1"/>
    </source>
</evidence>
<name>X2KT01_9CAUD</name>
<sequence>MSRVIPEDRPLSDEDRAYLHERSQDWRAEVIDRKFPPKGSTAGDDETPFNDPEDDEVEVDEDISEFVEGIKNADLVKERLVLEDVEFDGDLKRDELNSLLAIHLQEQRNAGKEVELGD</sequence>
<feature type="region of interest" description="Disordered" evidence="1">
    <location>
        <begin position="29"/>
        <end position="55"/>
    </location>
</feature>
<feature type="compositionally biased region" description="Acidic residues" evidence="1">
    <location>
        <begin position="43"/>
        <end position="55"/>
    </location>
</feature>
<proteinExistence type="predicted"/>
<dbReference type="GeneID" id="19527199"/>
<dbReference type="OrthoDB" id="35909at10239"/>
<dbReference type="RefSeq" id="YP_009035914.1">
    <property type="nucleotide sequence ID" value="NC_024209.1"/>
</dbReference>
<dbReference type="EMBL" id="KJ194582">
    <property type="protein sequence ID" value="AHN84030.1"/>
    <property type="molecule type" value="Genomic_DNA"/>
</dbReference>
<accession>X2KT01</accession>
<organism evidence="2 3">
    <name type="scientific">Mycobacterium phage Hawkeye</name>
    <dbReference type="NCBI Taxonomy" id="1458711"/>
    <lineage>
        <taxon>Viruses</taxon>
        <taxon>Duplodnaviria</taxon>
        <taxon>Heunggongvirae</taxon>
        <taxon>Uroviricota</taxon>
        <taxon>Caudoviricetes</taxon>
        <taxon>Dclasvirinae</taxon>
        <taxon>Hawkeyevirus</taxon>
        <taxon>Hawkeyevirus hawkeye</taxon>
    </lineage>
</organism>
<dbReference type="Proteomes" id="UP000019737">
    <property type="component" value="Segment"/>
</dbReference>
<gene>
    <name evidence="2" type="primary">19</name>
    <name evidence="2" type="ORF">PBI_HAWKEYE_19</name>
</gene>
<reference evidence="2 3" key="1">
    <citation type="submission" date="2014-01" db="EMBL/GenBank/DDBJ databases">
        <authorList>
            <person name="Schneider V.M."/>
            <person name="Bowman C.A."/>
            <person name="Russell D.A."/>
            <person name="Pope W.H."/>
            <person name="Jacobs-Sera D."/>
            <person name="Hendrix R.W."/>
            <person name="Hatfull G.F."/>
        </authorList>
    </citation>
    <scope>NUCLEOTIDE SEQUENCE [LARGE SCALE GENOMIC DNA]</scope>
</reference>
<protein>
    <submittedName>
        <fullName evidence="2">Uncharacterized protein</fullName>
    </submittedName>
</protein>
<evidence type="ECO:0000256" key="1">
    <source>
        <dbReference type="SAM" id="MobiDB-lite"/>
    </source>
</evidence>